<comment type="caution">
    <text evidence="4">The sequence shown here is derived from an EMBL/GenBank/DDBJ whole genome shotgun (WGS) entry which is preliminary data.</text>
</comment>
<comment type="similarity">
    <text evidence="1 2">Belongs to the peptidase S8 family.</text>
</comment>
<dbReference type="PANTHER" id="PTHR43806:SF65">
    <property type="entry name" value="SERINE PROTEASE APRX"/>
    <property type="match status" value="1"/>
</dbReference>
<evidence type="ECO:0000259" key="3">
    <source>
        <dbReference type="Pfam" id="PF00082"/>
    </source>
</evidence>
<proteinExistence type="inferred from homology"/>
<dbReference type="STRING" id="1459.AF332_06735"/>
<dbReference type="PATRIC" id="fig|1459.3.peg.1433"/>
<dbReference type="InterPro" id="IPR022398">
    <property type="entry name" value="Peptidase_S8_His-AS"/>
</dbReference>
<dbReference type="GO" id="GO:0004252">
    <property type="term" value="F:serine-type endopeptidase activity"/>
    <property type="evidence" value="ECO:0007669"/>
    <property type="project" value="InterPro"/>
</dbReference>
<dbReference type="InterPro" id="IPR036852">
    <property type="entry name" value="Peptidase_S8/S53_dom_sf"/>
</dbReference>
<evidence type="ECO:0000313" key="4">
    <source>
        <dbReference type="EMBL" id="KON86552.1"/>
    </source>
</evidence>
<dbReference type="EMBL" id="LGUF01000007">
    <property type="protein sequence ID" value="KON86552.1"/>
    <property type="molecule type" value="Genomic_DNA"/>
</dbReference>
<dbReference type="PROSITE" id="PS51892">
    <property type="entry name" value="SUBTILASE"/>
    <property type="match status" value="1"/>
</dbReference>
<evidence type="ECO:0000256" key="2">
    <source>
        <dbReference type="PROSITE-ProRule" id="PRU01240"/>
    </source>
</evidence>
<protein>
    <recommendedName>
        <fullName evidence="3">Peptidase S8/S53 domain-containing protein</fullName>
    </recommendedName>
</protein>
<dbReference type="AlphaFoldDB" id="A0A0M0GAL1"/>
<keyword evidence="5" id="KW-1185">Reference proteome</keyword>
<dbReference type="Gene3D" id="3.40.50.200">
    <property type="entry name" value="Peptidase S8/S53 domain"/>
    <property type="match status" value="1"/>
</dbReference>
<dbReference type="Pfam" id="PF00082">
    <property type="entry name" value="Peptidase_S8"/>
    <property type="match status" value="1"/>
</dbReference>
<feature type="domain" description="Peptidase S8/S53" evidence="3">
    <location>
        <begin position="2"/>
        <end position="170"/>
    </location>
</feature>
<sequence length="171" mass="17517">MGVIDTGVDYNHPDLKAAYKGGYDFIDNDDDPMETTYDDWKAASGYPETNQGSTYYTEHGTHVSGNIVGRAANDSDYKVIGVAPEADLYAYRVLGKYGSGSNSAAIAGIDRAVADGMDVINLSLGAQTNNPLDASSLAVDNAVLSGVAAVVAAGNTGDLGNSTLGSPGEAA</sequence>
<evidence type="ECO:0000313" key="5">
    <source>
        <dbReference type="Proteomes" id="UP000037109"/>
    </source>
</evidence>
<dbReference type="GO" id="GO:0006508">
    <property type="term" value="P:proteolysis"/>
    <property type="evidence" value="ECO:0007669"/>
    <property type="project" value="InterPro"/>
</dbReference>
<organism evidence="4 5">
    <name type="scientific">Sporosarcina globispora</name>
    <name type="common">Bacillus globisporus</name>
    <dbReference type="NCBI Taxonomy" id="1459"/>
    <lineage>
        <taxon>Bacteria</taxon>
        <taxon>Bacillati</taxon>
        <taxon>Bacillota</taxon>
        <taxon>Bacilli</taxon>
        <taxon>Bacillales</taxon>
        <taxon>Caryophanaceae</taxon>
        <taxon>Sporosarcina</taxon>
    </lineage>
</organism>
<gene>
    <name evidence="4" type="ORF">AF332_06735</name>
</gene>
<name>A0A0M0GAL1_SPOGL</name>
<accession>A0A0M0GAL1</accession>
<dbReference type="PANTHER" id="PTHR43806">
    <property type="entry name" value="PEPTIDASE S8"/>
    <property type="match status" value="1"/>
</dbReference>
<reference evidence="5" key="1">
    <citation type="submission" date="2015-07" db="EMBL/GenBank/DDBJ databases">
        <title>Fjat-10036 dsm4.</title>
        <authorList>
            <person name="Liu B."/>
            <person name="Wang J."/>
            <person name="Zhu Y."/>
            <person name="Liu G."/>
            <person name="Chen Q."/>
            <person name="Chen Z."/>
            <person name="Lan J."/>
            <person name="Che J."/>
            <person name="Ge C."/>
            <person name="Shi H."/>
            <person name="Pan Z."/>
            <person name="Liu X."/>
        </authorList>
    </citation>
    <scope>NUCLEOTIDE SEQUENCE [LARGE SCALE GENOMIC DNA]</scope>
    <source>
        <strain evidence="5">DSM 4</strain>
    </source>
</reference>
<dbReference type="PROSITE" id="PS00137">
    <property type="entry name" value="SUBTILASE_HIS"/>
    <property type="match status" value="1"/>
</dbReference>
<dbReference type="InterPro" id="IPR000209">
    <property type="entry name" value="Peptidase_S8/S53_dom"/>
</dbReference>
<dbReference type="Proteomes" id="UP000037109">
    <property type="component" value="Unassembled WGS sequence"/>
</dbReference>
<comment type="caution">
    <text evidence="2">Lacks conserved residue(s) required for the propagation of feature annotation.</text>
</comment>
<dbReference type="InterPro" id="IPR050131">
    <property type="entry name" value="Peptidase_S8_subtilisin-like"/>
</dbReference>
<dbReference type="SUPFAM" id="SSF52743">
    <property type="entry name" value="Subtilisin-like"/>
    <property type="match status" value="1"/>
</dbReference>
<evidence type="ECO:0000256" key="1">
    <source>
        <dbReference type="ARBA" id="ARBA00011073"/>
    </source>
</evidence>